<keyword evidence="1" id="KW-0175">Coiled coil</keyword>
<reference evidence="2" key="2">
    <citation type="submission" date="2020-09" db="EMBL/GenBank/DDBJ databases">
        <authorList>
            <person name="Sun Q."/>
            <person name="Ohkuma M."/>
        </authorList>
    </citation>
    <scope>NUCLEOTIDE SEQUENCE</scope>
    <source>
        <strain evidence="2">JCM 30804</strain>
    </source>
</reference>
<dbReference type="AlphaFoldDB" id="A0A917JRC4"/>
<feature type="coiled-coil region" evidence="1">
    <location>
        <begin position="27"/>
        <end position="54"/>
    </location>
</feature>
<dbReference type="RefSeq" id="WP_188920596.1">
    <property type="nucleotide sequence ID" value="NZ_BMPZ01000005.1"/>
</dbReference>
<accession>A0A917JRC4</accession>
<protein>
    <submittedName>
        <fullName evidence="2">Uncharacterized protein</fullName>
    </submittedName>
</protein>
<evidence type="ECO:0000313" key="3">
    <source>
        <dbReference type="Proteomes" id="UP000613743"/>
    </source>
</evidence>
<evidence type="ECO:0000256" key="1">
    <source>
        <dbReference type="SAM" id="Coils"/>
    </source>
</evidence>
<sequence>MHKLVSVVPSVLLLVLFAAYVGLDIDLMAYKRENSALQSKVESLQQTVNQQKGLSSVIISDSLDMNEAGKKSRPVVSFVEGDNAVPDSKRRPTLGFVRSMRHQSLAAPHAAQNHKSSMEAKDAISFERELMQSSETTWRQRNQLIM</sequence>
<dbReference type="EMBL" id="BMPZ01000005">
    <property type="protein sequence ID" value="GGI83255.1"/>
    <property type="molecule type" value="Genomic_DNA"/>
</dbReference>
<comment type="caution">
    <text evidence="2">The sequence shown here is derived from an EMBL/GenBank/DDBJ whole genome shotgun (WGS) entry which is preliminary data.</text>
</comment>
<organism evidence="2 3">
    <name type="scientific">Shewanella gelidii</name>
    <dbReference type="NCBI Taxonomy" id="1642821"/>
    <lineage>
        <taxon>Bacteria</taxon>
        <taxon>Pseudomonadati</taxon>
        <taxon>Pseudomonadota</taxon>
        <taxon>Gammaproteobacteria</taxon>
        <taxon>Alteromonadales</taxon>
        <taxon>Shewanellaceae</taxon>
        <taxon>Shewanella</taxon>
    </lineage>
</organism>
<name>A0A917JRC4_9GAMM</name>
<keyword evidence="3" id="KW-1185">Reference proteome</keyword>
<proteinExistence type="predicted"/>
<reference evidence="2" key="1">
    <citation type="journal article" date="2014" name="Int. J. Syst. Evol. Microbiol.">
        <title>Complete genome sequence of Corynebacterium casei LMG S-19264T (=DSM 44701T), isolated from a smear-ripened cheese.</title>
        <authorList>
            <consortium name="US DOE Joint Genome Institute (JGI-PGF)"/>
            <person name="Walter F."/>
            <person name="Albersmeier A."/>
            <person name="Kalinowski J."/>
            <person name="Ruckert C."/>
        </authorList>
    </citation>
    <scope>NUCLEOTIDE SEQUENCE</scope>
    <source>
        <strain evidence="2">JCM 30804</strain>
    </source>
</reference>
<dbReference type="Proteomes" id="UP000613743">
    <property type="component" value="Unassembled WGS sequence"/>
</dbReference>
<gene>
    <name evidence="2" type="ORF">GCM10009332_20710</name>
</gene>
<evidence type="ECO:0000313" key="2">
    <source>
        <dbReference type="EMBL" id="GGI83255.1"/>
    </source>
</evidence>